<dbReference type="Proteomes" id="UP000697472">
    <property type="component" value="Unassembled WGS sequence"/>
</dbReference>
<dbReference type="RefSeq" id="WP_205008863.1">
    <property type="nucleotide sequence ID" value="NZ_JAFBEH010000003.1"/>
</dbReference>
<gene>
    <name evidence="1" type="ORF">JOC28_000287</name>
</gene>
<sequence>MASNFLDTLFPPAKLTLILADQSHLTLTRTRKGIIYLDNDFEKSFSYEDCQLVLTAEEKHRISDGALAGAFASALMDRDILTGAIIGDWWEKQNDTKARKVRIILKDRQTKEERQIDLLLTYNKYQKVRRFFQRP</sequence>
<comment type="caution">
    <text evidence="1">The sequence shown here is derived from an EMBL/GenBank/DDBJ whole genome shotgun (WGS) entry which is preliminary data.</text>
</comment>
<reference evidence="1 2" key="1">
    <citation type="submission" date="2021-01" db="EMBL/GenBank/DDBJ databases">
        <title>Genomic Encyclopedia of Type Strains, Phase IV (KMG-IV): sequencing the most valuable type-strain genomes for metagenomic binning, comparative biology and taxonomic classification.</title>
        <authorList>
            <person name="Goeker M."/>
        </authorList>
    </citation>
    <scope>NUCLEOTIDE SEQUENCE [LARGE SCALE GENOMIC DNA]</scope>
    <source>
        <strain evidence="1 2">DSM 27382</strain>
    </source>
</reference>
<name>A0ABS2PQL0_9STRE</name>
<evidence type="ECO:0000313" key="2">
    <source>
        <dbReference type="Proteomes" id="UP000697472"/>
    </source>
</evidence>
<protein>
    <submittedName>
        <fullName evidence="1">Uncharacterized protein</fullName>
    </submittedName>
</protein>
<evidence type="ECO:0000313" key="1">
    <source>
        <dbReference type="EMBL" id="MBM7641995.1"/>
    </source>
</evidence>
<organism evidence="1 2">
    <name type="scientific">Streptococcus loxodontisalivarius</name>
    <dbReference type="NCBI Taxonomy" id="1349415"/>
    <lineage>
        <taxon>Bacteria</taxon>
        <taxon>Bacillati</taxon>
        <taxon>Bacillota</taxon>
        <taxon>Bacilli</taxon>
        <taxon>Lactobacillales</taxon>
        <taxon>Streptococcaceae</taxon>
        <taxon>Streptococcus</taxon>
    </lineage>
</organism>
<dbReference type="EMBL" id="JAFBEH010000003">
    <property type="protein sequence ID" value="MBM7641995.1"/>
    <property type="molecule type" value="Genomic_DNA"/>
</dbReference>
<proteinExistence type="predicted"/>
<keyword evidence="2" id="KW-1185">Reference proteome</keyword>
<accession>A0ABS2PQL0</accession>